<keyword evidence="2" id="KW-1185">Reference proteome</keyword>
<gene>
    <name evidence="1" type="ORF">ACFPXP_19745</name>
</gene>
<evidence type="ECO:0000313" key="1">
    <source>
        <dbReference type="EMBL" id="MFC5988644.1"/>
    </source>
</evidence>
<sequence length="54" mass="6400">MLTITEKNIAQFNELLTDYDNTNDMHAIKTFLYEHAISGIEFVEPEKREPDKER</sequence>
<comment type="caution">
    <text evidence="1">The sequence shown here is derived from an EMBL/GenBank/DDBJ whole genome shotgun (WGS) entry which is preliminary data.</text>
</comment>
<dbReference type="Proteomes" id="UP001596250">
    <property type="component" value="Unassembled WGS sequence"/>
</dbReference>
<dbReference type="EMBL" id="JBHSQV010000183">
    <property type="protein sequence ID" value="MFC5988644.1"/>
    <property type="molecule type" value="Genomic_DNA"/>
</dbReference>
<reference evidence="2" key="1">
    <citation type="journal article" date="2019" name="Int. J. Syst. Evol. Microbiol.">
        <title>The Global Catalogue of Microorganisms (GCM) 10K type strain sequencing project: providing services to taxonomists for standard genome sequencing and annotation.</title>
        <authorList>
            <consortium name="The Broad Institute Genomics Platform"/>
            <consortium name="The Broad Institute Genome Sequencing Center for Infectious Disease"/>
            <person name="Wu L."/>
            <person name="Ma J."/>
        </authorList>
    </citation>
    <scope>NUCLEOTIDE SEQUENCE [LARGE SCALE GENOMIC DNA]</scope>
    <source>
        <strain evidence="2">CCM 8749</strain>
    </source>
</reference>
<evidence type="ECO:0000313" key="2">
    <source>
        <dbReference type="Proteomes" id="UP001596250"/>
    </source>
</evidence>
<protein>
    <submittedName>
        <fullName evidence="1">Uncharacterized protein</fullName>
    </submittedName>
</protein>
<accession>A0ABW1IUJ9</accession>
<dbReference type="RefSeq" id="WP_379896111.1">
    <property type="nucleotide sequence ID" value="NZ_CBCSCT010000010.1"/>
</dbReference>
<name>A0ABW1IUJ9_9BACL</name>
<proteinExistence type="predicted"/>
<organism evidence="1 2">
    <name type="scientific">Marinicrinis lubricantis</name>
    <dbReference type="NCBI Taxonomy" id="2086470"/>
    <lineage>
        <taxon>Bacteria</taxon>
        <taxon>Bacillati</taxon>
        <taxon>Bacillota</taxon>
        <taxon>Bacilli</taxon>
        <taxon>Bacillales</taxon>
        <taxon>Paenibacillaceae</taxon>
    </lineage>
</organism>